<keyword evidence="6" id="KW-0143">Chaperone</keyword>
<dbReference type="GO" id="GO:0051879">
    <property type="term" value="F:Hsp90 protein binding"/>
    <property type="evidence" value="ECO:0007669"/>
    <property type="project" value="TreeGrafter"/>
</dbReference>
<evidence type="ECO:0000256" key="6">
    <source>
        <dbReference type="ARBA" id="ARBA00023186"/>
    </source>
</evidence>
<dbReference type="AlphaFoldDB" id="A0AAN8GGP9"/>
<name>A0AAN8GGP9_PATCE</name>
<dbReference type="InterPro" id="IPR019734">
    <property type="entry name" value="TPR_rpt"/>
</dbReference>
<dbReference type="PANTHER" id="PTHR45994">
    <property type="entry name" value="FI21225P1"/>
    <property type="match status" value="1"/>
</dbReference>
<keyword evidence="7" id="KW-0802">TPR repeat</keyword>
<evidence type="ECO:0000256" key="1">
    <source>
        <dbReference type="ARBA" id="ARBA00004556"/>
    </source>
</evidence>
<keyword evidence="4" id="KW-0517">Myogenesis</keyword>
<reference evidence="9 10" key="1">
    <citation type="submission" date="2024-01" db="EMBL/GenBank/DDBJ databases">
        <title>The genome of the rayed Mediterranean limpet Patella caerulea (Linnaeus, 1758).</title>
        <authorList>
            <person name="Anh-Thu Weber A."/>
            <person name="Halstead-Nussloch G."/>
        </authorList>
    </citation>
    <scope>NUCLEOTIDE SEQUENCE [LARGE SCALE GENOMIC DNA]</scope>
    <source>
        <strain evidence="9">AATW-2023a</strain>
        <tissue evidence="9">Whole specimen</tissue>
    </source>
</reference>
<dbReference type="GO" id="GO:0007517">
    <property type="term" value="P:muscle organ development"/>
    <property type="evidence" value="ECO:0007669"/>
    <property type="project" value="UniProtKB-KW"/>
</dbReference>
<dbReference type="GO" id="GO:0030154">
    <property type="term" value="P:cell differentiation"/>
    <property type="evidence" value="ECO:0007669"/>
    <property type="project" value="UniProtKB-KW"/>
</dbReference>
<feature type="repeat" description="TPR" evidence="7">
    <location>
        <begin position="42"/>
        <end position="75"/>
    </location>
</feature>
<dbReference type="Gene3D" id="1.25.10.10">
    <property type="entry name" value="Leucine-rich Repeat Variant"/>
    <property type="match status" value="2"/>
</dbReference>
<keyword evidence="10" id="KW-1185">Reference proteome</keyword>
<organism evidence="9 10">
    <name type="scientific">Patella caerulea</name>
    <name type="common">Rayed Mediterranean limpet</name>
    <dbReference type="NCBI Taxonomy" id="87958"/>
    <lineage>
        <taxon>Eukaryota</taxon>
        <taxon>Metazoa</taxon>
        <taxon>Spiralia</taxon>
        <taxon>Lophotrochozoa</taxon>
        <taxon>Mollusca</taxon>
        <taxon>Gastropoda</taxon>
        <taxon>Patellogastropoda</taxon>
        <taxon>Patelloidea</taxon>
        <taxon>Patellidae</taxon>
        <taxon>Patella</taxon>
    </lineage>
</organism>
<dbReference type="SUPFAM" id="SSF48371">
    <property type="entry name" value="ARM repeat"/>
    <property type="match status" value="1"/>
</dbReference>
<feature type="repeat" description="TPR" evidence="7">
    <location>
        <begin position="4"/>
        <end position="37"/>
    </location>
</feature>
<dbReference type="SMART" id="SM00028">
    <property type="entry name" value="TPR"/>
    <property type="match status" value="3"/>
</dbReference>
<comment type="subcellular location">
    <subcellularLocation>
        <location evidence="1">Cytoplasm</location>
        <location evidence="1">Perinuclear region</location>
    </subcellularLocation>
</comment>
<evidence type="ECO:0000259" key="8">
    <source>
        <dbReference type="Pfam" id="PF11701"/>
    </source>
</evidence>
<keyword evidence="3" id="KW-0963">Cytoplasm</keyword>
<dbReference type="EMBL" id="JAZGQO010000021">
    <property type="protein sequence ID" value="KAK6166049.1"/>
    <property type="molecule type" value="Genomic_DNA"/>
</dbReference>
<protein>
    <recommendedName>
        <fullName evidence="8">UNC-45/Cro1/She4 central domain-containing protein</fullName>
    </recommendedName>
</protein>
<evidence type="ECO:0000256" key="2">
    <source>
        <dbReference type="ARBA" id="ARBA00022473"/>
    </source>
</evidence>
<evidence type="ECO:0000313" key="9">
    <source>
        <dbReference type="EMBL" id="KAK6166049.1"/>
    </source>
</evidence>
<comment type="caution">
    <text evidence="9">The sequence shown here is derived from an EMBL/GenBank/DDBJ whole genome shotgun (WGS) entry which is preliminary data.</text>
</comment>
<accession>A0AAN8GGP9</accession>
<dbReference type="InterPro" id="IPR011989">
    <property type="entry name" value="ARM-like"/>
</dbReference>
<dbReference type="Pfam" id="PF00515">
    <property type="entry name" value="TPR_1"/>
    <property type="match status" value="1"/>
</dbReference>
<dbReference type="InterPro" id="IPR011990">
    <property type="entry name" value="TPR-like_helical_dom_sf"/>
</dbReference>
<gene>
    <name evidence="9" type="ORF">SNE40_022833</name>
</gene>
<evidence type="ECO:0000313" key="10">
    <source>
        <dbReference type="Proteomes" id="UP001347796"/>
    </source>
</evidence>
<keyword evidence="2" id="KW-0217">Developmental protein</keyword>
<evidence type="ECO:0000256" key="5">
    <source>
        <dbReference type="ARBA" id="ARBA00022782"/>
    </source>
</evidence>
<dbReference type="InterPro" id="IPR016024">
    <property type="entry name" value="ARM-type_fold"/>
</dbReference>
<dbReference type="Pfam" id="PF11701">
    <property type="entry name" value="UNC45-central"/>
    <property type="match status" value="1"/>
</dbReference>
<dbReference type="Proteomes" id="UP001347796">
    <property type="component" value="Unassembled WGS sequence"/>
</dbReference>
<dbReference type="Gene3D" id="1.25.40.10">
    <property type="entry name" value="Tetratricopeptide repeat domain"/>
    <property type="match status" value="1"/>
</dbReference>
<dbReference type="PANTHER" id="PTHR45994:SF1">
    <property type="entry name" value="FI21225P1"/>
    <property type="match status" value="1"/>
</dbReference>
<keyword evidence="5" id="KW-0221">Differentiation</keyword>
<evidence type="ECO:0000256" key="4">
    <source>
        <dbReference type="ARBA" id="ARBA00022541"/>
    </source>
</evidence>
<evidence type="ECO:0000256" key="7">
    <source>
        <dbReference type="PROSITE-ProRule" id="PRU00339"/>
    </source>
</evidence>
<dbReference type="SUPFAM" id="SSF48452">
    <property type="entry name" value="TPR-like"/>
    <property type="match status" value="1"/>
</dbReference>
<dbReference type="GO" id="GO:0048471">
    <property type="term" value="C:perinuclear region of cytoplasm"/>
    <property type="evidence" value="ECO:0007669"/>
    <property type="project" value="UniProtKB-SubCell"/>
</dbReference>
<dbReference type="InterPro" id="IPR024660">
    <property type="entry name" value="UCS_central_dom"/>
</dbReference>
<sequence>MGDSTVLKEEGNTYFKAGDYDKALACYTQALDLSNIKDTEKNVIYKNRAAVHLKKGAFELAVEDATKALEFAPNDPKALFRRCQAYEGLDKVDEAFRDAALLMKIDPSNKAITPTFKRLNPIIQQKVKEQSSMTNKVSQMFNLAFDNKCEDHDKRKQAINNLIVLAREEASATMICKYNGLERIKTSLLEERDLSLVVGGIRILACLSKESKERSREIIEKIGVNKIMTLMAMDSSELASSCCTLLQNLMVYGSEFDLFTTKLEKYKEDKKKGERVGPYPYFIPDEYSQEYIDQIFYQLVKMLVNKKVSAHGRDSAMEIMIKHIERLSGIGWMKKFLFTEGIEGLLTVAGTLKVHNTIPVTEHSRMHASVCLSKVWDDTMSDKEREIFKEKCNEYFKDLFTDEILESKIEAIEAISTLLQGPYEVGNMILGTEGVVQLMFALANSENALHQRIAVEAIVHSASKKNRCTGILKEAVPVLKKLYQHGEDETRVRALVGLCKLGSFGGTDASAKPMADGSTLTLAKVCRNFLKNAADDMRKWAAEGMAYLSLDAEVKEELMADTPAIEALFDLAKRIDKNSVYASVTILVNLTNSYDKQDVMPELIEMAKFAKQHVPEDHPKDAQKYLSARIHKLAECGLVNALVALAKTESKNSRELLSRVYMALATEEKLRGLIVQQGGAKSLLQLALENNTDVGKILAAHALAKVAVTMDPQVAFPGQRMYEVVRPMIHLLHVERSSLQNFEALLALTNLASVSDSVRNRIVTEGGIVAIEQYMFEDHEKLKIAATECMCNMVMNEKVVKLYEKENDKVKLMLLYCGEEDISLVKAAAGAVAILSISEIVCQKIVGVAPWNEILQTLVANEMAELQHRGCYIVYNMMCANKEIAEKIVESQLFEILMAVTKIDLPDRKKAKECCEEALNKAVEYGLVKPRDED</sequence>
<evidence type="ECO:0000256" key="3">
    <source>
        <dbReference type="ARBA" id="ARBA00022490"/>
    </source>
</evidence>
<dbReference type="PROSITE" id="PS50005">
    <property type="entry name" value="TPR"/>
    <property type="match status" value="2"/>
</dbReference>
<feature type="domain" description="UNC-45/Cro1/She4 central" evidence="8">
    <location>
        <begin position="359"/>
        <end position="501"/>
    </location>
</feature>
<proteinExistence type="predicted"/>